<dbReference type="AlphaFoldDB" id="A0A402D4N5"/>
<dbReference type="SUPFAM" id="SSF69572">
    <property type="entry name" value="Activating enzymes of the ubiquitin-like proteins"/>
    <property type="match status" value="1"/>
</dbReference>
<gene>
    <name evidence="1" type="ORF">CCAX7_11940</name>
</gene>
<organism evidence="1 2">
    <name type="scientific">Capsulimonas corticalis</name>
    <dbReference type="NCBI Taxonomy" id="2219043"/>
    <lineage>
        <taxon>Bacteria</taxon>
        <taxon>Bacillati</taxon>
        <taxon>Armatimonadota</taxon>
        <taxon>Armatimonadia</taxon>
        <taxon>Capsulimonadales</taxon>
        <taxon>Capsulimonadaceae</taxon>
        <taxon>Capsulimonas</taxon>
    </lineage>
</organism>
<dbReference type="PANTHER" id="PTHR43267:SF3">
    <property type="entry name" value="THIF PROTEIN"/>
    <property type="match status" value="1"/>
</dbReference>
<proteinExistence type="predicted"/>
<evidence type="ECO:0000313" key="2">
    <source>
        <dbReference type="Proteomes" id="UP000287394"/>
    </source>
</evidence>
<dbReference type="EMBL" id="AP025739">
    <property type="protein sequence ID" value="BDI29143.1"/>
    <property type="molecule type" value="Genomic_DNA"/>
</dbReference>
<dbReference type="KEGG" id="ccot:CCAX7_11940"/>
<accession>A0A402D4N5</accession>
<dbReference type="Proteomes" id="UP000287394">
    <property type="component" value="Chromosome"/>
</dbReference>
<name>A0A402D4N5_9BACT</name>
<dbReference type="InterPro" id="IPR000594">
    <property type="entry name" value="ThiF_NAD_FAD-bd"/>
</dbReference>
<dbReference type="InterPro" id="IPR035985">
    <property type="entry name" value="Ubiquitin-activating_enz"/>
</dbReference>
<protein>
    <submittedName>
        <fullName evidence="1">Uncharacterized protein</fullName>
    </submittedName>
</protein>
<evidence type="ECO:0000313" key="1">
    <source>
        <dbReference type="EMBL" id="BDI29143.1"/>
    </source>
</evidence>
<dbReference type="GO" id="GO:0061503">
    <property type="term" value="F:tRNA threonylcarbamoyladenosine dehydratase"/>
    <property type="evidence" value="ECO:0007669"/>
    <property type="project" value="TreeGrafter"/>
</dbReference>
<keyword evidence="2" id="KW-1185">Reference proteome</keyword>
<dbReference type="CDD" id="cd01483">
    <property type="entry name" value="E1_enzyme_family"/>
    <property type="match status" value="1"/>
</dbReference>
<dbReference type="InterPro" id="IPR045886">
    <property type="entry name" value="ThiF/MoeB/HesA"/>
</dbReference>
<dbReference type="Gene3D" id="3.40.50.720">
    <property type="entry name" value="NAD(P)-binding Rossmann-like Domain"/>
    <property type="match status" value="1"/>
</dbReference>
<dbReference type="RefSeq" id="WP_119324404.1">
    <property type="nucleotide sequence ID" value="NZ_AP025739.1"/>
</dbReference>
<dbReference type="GO" id="GO:0008641">
    <property type="term" value="F:ubiquitin-like modifier activating enzyme activity"/>
    <property type="evidence" value="ECO:0007669"/>
    <property type="project" value="InterPro"/>
</dbReference>
<reference evidence="1 2" key="1">
    <citation type="journal article" date="2019" name="Int. J. Syst. Evol. Microbiol.">
        <title>Capsulimonas corticalis gen. nov., sp. nov., an aerobic capsulated bacterium, of a novel bacterial order, Capsulimonadales ord. nov., of the class Armatimonadia of the phylum Armatimonadetes.</title>
        <authorList>
            <person name="Li J."/>
            <person name="Kudo C."/>
            <person name="Tonouchi A."/>
        </authorList>
    </citation>
    <scope>NUCLEOTIDE SEQUENCE [LARGE SCALE GENOMIC DNA]</scope>
    <source>
        <strain evidence="1 2">AX-7</strain>
    </source>
</reference>
<dbReference type="GO" id="GO:0061504">
    <property type="term" value="P:cyclic threonylcarbamoyladenosine biosynthetic process"/>
    <property type="evidence" value="ECO:0007669"/>
    <property type="project" value="TreeGrafter"/>
</dbReference>
<dbReference type="PANTHER" id="PTHR43267">
    <property type="entry name" value="TRNA THREONYLCARBAMOYLADENOSINE DEHYDRATASE"/>
    <property type="match status" value="1"/>
</dbReference>
<dbReference type="FunCoup" id="A0A402D4N5">
    <property type="interactions" value="78"/>
</dbReference>
<sequence>MSRTSALYHEELYRTDAIMRTIRDLPVTICGAGALGANIAESLSRQGFGRLRVIDHDRVEQRNLSTQPYYRSDIGAGKAKILAASLYRALGVTVETRMETLGVSNAAKLLSGSALVIDAFDNSPARAAVTEYCRTSDTPCLHAGLANGYAEVLWNEGYRVPSPTNDDVCDYPLARNLVLLTVAVACECVVAWAAGGEKRGYTVTLGDLAVTPMPIT</sequence>
<dbReference type="OrthoDB" id="9804286at2"/>
<dbReference type="Pfam" id="PF00899">
    <property type="entry name" value="ThiF"/>
    <property type="match status" value="1"/>
</dbReference>